<accession>A0A8H6NR34</accession>
<feature type="region of interest" description="Disordered" evidence="1">
    <location>
        <begin position="32"/>
        <end position="60"/>
    </location>
</feature>
<reference evidence="2" key="1">
    <citation type="journal article" date="2020" name="Phytopathology">
        <title>Genome Sequence Resources of Colletotrichum truncatum, C. plurivorum, C. musicola, and C. sojae: Four Species Pathogenic to Soybean (Glycine max).</title>
        <authorList>
            <person name="Rogerio F."/>
            <person name="Boufleur T.R."/>
            <person name="Ciampi-Guillardi M."/>
            <person name="Sukno S.A."/>
            <person name="Thon M.R."/>
            <person name="Massola Junior N.S."/>
            <person name="Baroncelli R."/>
        </authorList>
    </citation>
    <scope>NUCLEOTIDE SEQUENCE</scope>
    <source>
        <strain evidence="2">LFN0074</strain>
    </source>
</reference>
<feature type="compositionally biased region" description="Pro residues" evidence="1">
    <location>
        <begin position="42"/>
        <end position="60"/>
    </location>
</feature>
<dbReference type="OrthoDB" id="4818638at2759"/>
<organism evidence="2 3">
    <name type="scientific">Colletotrichum musicola</name>
    <dbReference type="NCBI Taxonomy" id="2175873"/>
    <lineage>
        <taxon>Eukaryota</taxon>
        <taxon>Fungi</taxon>
        <taxon>Dikarya</taxon>
        <taxon>Ascomycota</taxon>
        <taxon>Pezizomycotina</taxon>
        <taxon>Sordariomycetes</taxon>
        <taxon>Hypocreomycetidae</taxon>
        <taxon>Glomerellales</taxon>
        <taxon>Glomerellaceae</taxon>
        <taxon>Colletotrichum</taxon>
        <taxon>Colletotrichum orchidearum species complex</taxon>
    </lineage>
</organism>
<dbReference type="Proteomes" id="UP000639643">
    <property type="component" value="Unassembled WGS sequence"/>
</dbReference>
<comment type="caution">
    <text evidence="2">The sequence shown here is derived from an EMBL/GenBank/DDBJ whole genome shotgun (WGS) entry which is preliminary data.</text>
</comment>
<feature type="compositionally biased region" description="Polar residues" evidence="1">
    <location>
        <begin position="32"/>
        <end position="41"/>
    </location>
</feature>
<proteinExistence type="predicted"/>
<evidence type="ECO:0000313" key="3">
    <source>
        <dbReference type="Proteomes" id="UP000639643"/>
    </source>
</evidence>
<sequence>MANQNNQHLYFVNNQQWWNPYQPASQQNRQPDWNFYSNTPFNQPPHAGPGPSSFPVPPPGNFPSFPSLPMELRNMIFDADVATEEPVMRFVALRQSVIHAPGCTSRYHCACFVNRPNYITFHPLYRSDLVHLYPSQGLENWVVLSRSTDRPSREQVASYINNERRNNAQHARGLNPFPQQQGDWSLTQIRQDQRDANVVGEPQRCKPQDLVFVHVPSDRDPHPLYMFGMNHPFVAFDPMLQDLTVVAMYIENWESLVRDRNVERAHDRMRRGHAWERVRDHGLANIIRHDAGAPWPPAAVAAQDPWIPQRPQRDLRDVQLPPGAPQHIWFEQNVRLLTDVFTSLQHLWLVDFDLFRDTPHHLLDHYRNTPCRTDDYCEECRYSHPGYPQVWGGLSEVEFIEVRVCYEPWKELDYLNEMYFSGLSSVIRSSWPDRDANGNPMLRHPPSVGMVAPIWRTTRAEAETAEAEWGADTEEMSE</sequence>
<evidence type="ECO:0000256" key="1">
    <source>
        <dbReference type="SAM" id="MobiDB-lite"/>
    </source>
</evidence>
<keyword evidence="3" id="KW-1185">Reference proteome</keyword>
<protein>
    <submittedName>
        <fullName evidence="2">Uncharacterized protein</fullName>
    </submittedName>
</protein>
<dbReference type="AlphaFoldDB" id="A0A8H6NR34"/>
<dbReference type="EMBL" id="WIGM01000094">
    <property type="protein sequence ID" value="KAF6840968.1"/>
    <property type="molecule type" value="Genomic_DNA"/>
</dbReference>
<evidence type="ECO:0000313" key="2">
    <source>
        <dbReference type="EMBL" id="KAF6840968.1"/>
    </source>
</evidence>
<name>A0A8H6NR34_9PEZI</name>
<gene>
    <name evidence="2" type="ORF">CMUS01_03741</name>
</gene>